<gene>
    <name evidence="4" type="ORF">IAQ67_21090</name>
</gene>
<protein>
    <submittedName>
        <fullName evidence="4">DUF4179 domain-containing protein</fullName>
    </submittedName>
</protein>
<dbReference type="AlphaFoldDB" id="A0A7H0Y5F3"/>
<keyword evidence="1" id="KW-1133">Transmembrane helix</keyword>
<organism evidence="4 5">
    <name type="scientific">Paenibacillus peoriae</name>
    <dbReference type="NCBI Taxonomy" id="59893"/>
    <lineage>
        <taxon>Bacteria</taxon>
        <taxon>Bacillati</taxon>
        <taxon>Bacillota</taxon>
        <taxon>Bacilli</taxon>
        <taxon>Bacillales</taxon>
        <taxon>Paenibacillaceae</taxon>
        <taxon>Paenibacillus</taxon>
    </lineage>
</organism>
<sequence length="400" mass="44823">MSAWQDQTEHEQMEQIRRTVQNKKMPQVSYTDDIMKRLGEMDGGSGKLTYKKGTWTKRVAVSASAAAVLGGLVLGSGFVSPAMAETLKNIPLIGSVFQYNFDRSLQQASKSGLTTTPHLSVSRDGVTLNIKEVMFDGTRLVFMIERQGVEDERIMSPYLPEDAVSVEGNTLEKVPVEKQKKGYLFTPKVFIEGQKMVYGSFTDAVGKKEDGKLIDNMAMYEITKGLSEKNLSDEFEITVKVNVSGFHEPFEFQVPVKNLSKNKILLKPDKTQSSGTFSYTVKQIELTPVTTRLIVDSKGKVPSTAEQSGDLGATKMYYDIVDQDGNQLEQHMLGLFHRSPDSEYHEDEAYSPFTKTPTSITIMPYTMTVKKDWSVIEDQEGNWAKTYHKDLEMTIPVPSQ</sequence>
<reference evidence="4 5" key="1">
    <citation type="submission" date="2020-09" db="EMBL/GenBank/DDBJ databases">
        <title>Characterization of Paenibacillus peoriae strain ZF390 with broad-spectrum antimicrobial activity as a potential biocontrol agent.</title>
        <authorList>
            <person name="Li L."/>
            <person name="Zhao Y."/>
            <person name="Li B."/>
            <person name="Xie X."/>
        </authorList>
    </citation>
    <scope>NUCLEOTIDE SEQUENCE [LARGE SCALE GENOMIC DNA]</scope>
    <source>
        <strain evidence="4 5">ZF390</strain>
    </source>
</reference>
<dbReference type="RefSeq" id="WP_190297769.1">
    <property type="nucleotide sequence ID" value="NZ_CP061172.1"/>
</dbReference>
<evidence type="ECO:0000313" key="4">
    <source>
        <dbReference type="EMBL" id="QNR66311.1"/>
    </source>
</evidence>
<accession>A0A7H0Y5F3</accession>
<feature type="domain" description="DUF4179" evidence="2">
    <location>
        <begin position="57"/>
        <end position="144"/>
    </location>
</feature>
<evidence type="ECO:0000256" key="1">
    <source>
        <dbReference type="SAM" id="Phobius"/>
    </source>
</evidence>
<dbReference type="InterPro" id="IPR040680">
    <property type="entry name" value="DUF5643"/>
</dbReference>
<evidence type="ECO:0000259" key="3">
    <source>
        <dbReference type="Pfam" id="PF18705"/>
    </source>
</evidence>
<evidence type="ECO:0000259" key="2">
    <source>
        <dbReference type="Pfam" id="PF13786"/>
    </source>
</evidence>
<keyword evidence="1" id="KW-0472">Membrane</keyword>
<dbReference type="EMBL" id="CP061172">
    <property type="protein sequence ID" value="QNR66311.1"/>
    <property type="molecule type" value="Genomic_DNA"/>
</dbReference>
<dbReference type="Gene3D" id="2.60.40.1630">
    <property type="entry name" value="bacillus anthracis domain"/>
    <property type="match status" value="1"/>
</dbReference>
<feature type="domain" description="DUF5643" evidence="3">
    <location>
        <begin position="265"/>
        <end position="377"/>
    </location>
</feature>
<feature type="transmembrane region" description="Helical" evidence="1">
    <location>
        <begin position="59"/>
        <end position="79"/>
    </location>
</feature>
<dbReference type="InterPro" id="IPR025436">
    <property type="entry name" value="DUF4179"/>
</dbReference>
<dbReference type="Proteomes" id="UP000516384">
    <property type="component" value="Chromosome"/>
</dbReference>
<dbReference type="Pfam" id="PF13786">
    <property type="entry name" value="DUF4179"/>
    <property type="match status" value="1"/>
</dbReference>
<evidence type="ECO:0000313" key="5">
    <source>
        <dbReference type="Proteomes" id="UP000516384"/>
    </source>
</evidence>
<keyword evidence="1" id="KW-0812">Transmembrane</keyword>
<dbReference type="Pfam" id="PF18705">
    <property type="entry name" value="DUF5643"/>
    <property type="match status" value="1"/>
</dbReference>
<proteinExistence type="predicted"/>
<name>A0A7H0Y5F3_9BACL</name>